<evidence type="ECO:0000313" key="4">
    <source>
        <dbReference type="Proteomes" id="UP001208186"/>
    </source>
</evidence>
<dbReference type="GO" id="GO:0030366">
    <property type="term" value="F:molybdopterin synthase activity"/>
    <property type="evidence" value="ECO:0007669"/>
    <property type="project" value="UniProtKB-EC"/>
</dbReference>
<dbReference type="Gene3D" id="3.40.50.300">
    <property type="entry name" value="P-loop containing nucleotide triphosphate hydrolases"/>
    <property type="match status" value="1"/>
</dbReference>
<dbReference type="InterPro" id="IPR004435">
    <property type="entry name" value="MobB_dom"/>
</dbReference>
<evidence type="ECO:0000313" key="5">
    <source>
        <dbReference type="Proteomes" id="UP001209746"/>
    </source>
</evidence>
<dbReference type="AlphaFoldDB" id="A0AAE3LF62"/>
<dbReference type="RefSeq" id="WP_315909050.1">
    <property type="nucleotide sequence ID" value="NZ_JAOPKC010000009.1"/>
</dbReference>
<keyword evidence="3" id="KW-0808">Transferase</keyword>
<dbReference type="InterPro" id="IPR027417">
    <property type="entry name" value="P-loop_NTPase"/>
</dbReference>
<dbReference type="CDD" id="cd00756">
    <property type="entry name" value="MoaE"/>
    <property type="match status" value="1"/>
</dbReference>
<accession>A0AAE3LF62</accession>
<organism evidence="3 5">
    <name type="scientific">Halapricum hydrolyticum</name>
    <dbReference type="NCBI Taxonomy" id="2979991"/>
    <lineage>
        <taxon>Archaea</taxon>
        <taxon>Methanobacteriati</taxon>
        <taxon>Methanobacteriota</taxon>
        <taxon>Stenosarchaea group</taxon>
        <taxon>Halobacteria</taxon>
        <taxon>Halobacteriales</taxon>
        <taxon>Haloarculaceae</taxon>
        <taxon>Halapricum</taxon>
    </lineage>
</organism>
<comment type="caution">
    <text evidence="3">The sequence shown here is derived from an EMBL/GenBank/DDBJ whole genome shotgun (WGS) entry which is preliminary data.</text>
</comment>
<dbReference type="Pfam" id="PF02391">
    <property type="entry name" value="MoaE"/>
    <property type="match status" value="1"/>
</dbReference>
<feature type="domain" description="Molybdopterin-guanine dinucleotide biosynthesis protein B (MobB)" evidence="1">
    <location>
        <begin position="3"/>
        <end position="114"/>
    </location>
</feature>
<dbReference type="InterPro" id="IPR003448">
    <property type="entry name" value="Mopterin_biosynth_MoaE"/>
</dbReference>
<name>A0AAE3LF62_9EURY</name>
<dbReference type="Gene3D" id="3.90.1170.40">
    <property type="entry name" value="Molybdopterin biosynthesis MoaE subunit"/>
    <property type="match status" value="1"/>
</dbReference>
<evidence type="ECO:0000259" key="1">
    <source>
        <dbReference type="Pfam" id="PF03205"/>
    </source>
</evidence>
<dbReference type="InterPro" id="IPR036563">
    <property type="entry name" value="MoaE_sf"/>
</dbReference>
<dbReference type="GO" id="GO:0005525">
    <property type="term" value="F:GTP binding"/>
    <property type="evidence" value="ECO:0007669"/>
    <property type="project" value="InterPro"/>
</dbReference>
<keyword evidence="4" id="KW-1185">Reference proteome</keyword>
<evidence type="ECO:0000313" key="3">
    <source>
        <dbReference type="EMBL" id="MCU4727261.1"/>
    </source>
</evidence>
<dbReference type="Proteomes" id="UP001209746">
    <property type="component" value="Unassembled WGS sequence"/>
</dbReference>
<dbReference type="NCBIfam" id="TIGR00176">
    <property type="entry name" value="mobB"/>
    <property type="match status" value="1"/>
</dbReference>
<dbReference type="EC" id="2.8.1.12" evidence="3"/>
<dbReference type="EMBL" id="JAOPKC010000009">
    <property type="protein sequence ID" value="MCU4718291.1"/>
    <property type="molecule type" value="Genomic_DNA"/>
</dbReference>
<dbReference type="EMBL" id="JAOPKD010000008">
    <property type="protein sequence ID" value="MCU4727261.1"/>
    <property type="molecule type" value="Genomic_DNA"/>
</dbReference>
<dbReference type="InterPro" id="IPR052539">
    <property type="entry name" value="MGD_biosynthesis_adapter"/>
</dbReference>
<dbReference type="NCBIfam" id="NF011061">
    <property type="entry name" value="PRK14493.1"/>
    <property type="match status" value="1"/>
</dbReference>
<dbReference type="PANTHER" id="PTHR40072">
    <property type="entry name" value="MOLYBDOPTERIN-GUANINE DINUCLEOTIDE BIOSYNTHESIS ADAPTER PROTEIN-RELATED"/>
    <property type="match status" value="1"/>
</dbReference>
<dbReference type="Proteomes" id="UP001208186">
    <property type="component" value="Unassembled WGS sequence"/>
</dbReference>
<proteinExistence type="predicted"/>
<dbReference type="PANTHER" id="PTHR40072:SF1">
    <property type="entry name" value="MOLYBDOPTERIN-GUANINE DINUCLEOTIDE BIOSYNTHESIS ADAPTER PROTEIN"/>
    <property type="match status" value="1"/>
</dbReference>
<dbReference type="Pfam" id="PF03205">
    <property type="entry name" value="MobB"/>
    <property type="match status" value="1"/>
</dbReference>
<evidence type="ECO:0000313" key="2">
    <source>
        <dbReference type="EMBL" id="MCU4718291.1"/>
    </source>
</evidence>
<gene>
    <name evidence="3" type="ORF">OB914_09810</name>
    <name evidence="2" type="ORF">OB916_09470</name>
</gene>
<dbReference type="GO" id="GO:0006777">
    <property type="term" value="P:Mo-molybdopterin cofactor biosynthetic process"/>
    <property type="evidence" value="ECO:0007669"/>
    <property type="project" value="InterPro"/>
</dbReference>
<protein>
    <submittedName>
        <fullName evidence="3">Molybdopterin synthase</fullName>
        <ecNumber evidence="3">2.8.1.12</ecNumber>
    </submittedName>
</protein>
<reference evidence="3" key="1">
    <citation type="submission" date="2023-02" db="EMBL/GenBank/DDBJ databases">
        <title>Enrichment on poylsaccharides allowed isolation of novel metabolic and taxonomic groups of Haloarchaea.</title>
        <authorList>
            <person name="Sorokin D.Y."/>
            <person name="Elcheninov A.G."/>
            <person name="Khizhniak T.V."/>
            <person name="Kolganova T.V."/>
            <person name="Kublanov I.V."/>
        </authorList>
    </citation>
    <scope>NUCLEOTIDE SEQUENCE</scope>
    <source>
        <strain evidence="2 4">HArc-curdl5-1</strain>
        <strain evidence="3">HArc-curdl7</strain>
    </source>
</reference>
<dbReference type="SUPFAM" id="SSF54690">
    <property type="entry name" value="Molybdopterin synthase subunit MoaE"/>
    <property type="match status" value="1"/>
</dbReference>
<dbReference type="SUPFAM" id="SSF52540">
    <property type="entry name" value="P-loop containing nucleoside triphosphate hydrolases"/>
    <property type="match status" value="1"/>
</dbReference>
<sequence length="274" mass="30180">MHVLGVVGYSDTGKTTLLERLAERLAERGRVATIKHLHEFDIDVEGKDTDRHRAAGADRTYGITDDGEWFATGSDRTLRDALEDVAPEFDYALVEGFSGAAIPQVVIGERDHAGDAIATAPEADAVDVDDVVDALEQTEPFETLESLVWRVKDDPAAERAGAIATFTGQVRAKDGPEDDRTEHLAFEKYEGVAEQRLAGIEQDLESRDSVLSVELHHRTGTIEAGEDIVFVVVLAGHRTEAFEAVSDGIDRLKEDVPIFKKEITVEDSFWVHER</sequence>